<evidence type="ECO:0008006" key="4">
    <source>
        <dbReference type="Google" id="ProtNLM"/>
    </source>
</evidence>
<accession>A0A0C2RSG3</accession>
<reference evidence="2 3" key="1">
    <citation type="submission" date="2015-01" db="EMBL/GenBank/DDBJ databases">
        <title>Genome sequencing of Jeotgalibacillus soli.</title>
        <authorList>
            <person name="Goh K.M."/>
            <person name="Chan K.-G."/>
            <person name="Yaakop A.S."/>
            <person name="Ee R."/>
            <person name="Gan H.M."/>
            <person name="Chan C.S."/>
        </authorList>
    </citation>
    <scope>NUCLEOTIDE SEQUENCE [LARGE SCALE GENOMIC DNA]</scope>
    <source>
        <strain evidence="2 3">P9</strain>
    </source>
</reference>
<name>A0A0C2RSG3_9BACL</name>
<dbReference type="EMBL" id="JXRP01000018">
    <property type="protein sequence ID" value="KIL44699.1"/>
    <property type="molecule type" value="Genomic_DNA"/>
</dbReference>
<dbReference type="PATRIC" id="fig|889306.3.peg.2256"/>
<gene>
    <name evidence="2" type="ORF">KP78_22430</name>
</gene>
<dbReference type="STRING" id="889306.KP78_22430"/>
<dbReference type="Pfam" id="PF14177">
    <property type="entry name" value="YkyB"/>
    <property type="match status" value="1"/>
</dbReference>
<proteinExistence type="predicted"/>
<dbReference type="AlphaFoldDB" id="A0A0C2RSG3"/>
<dbReference type="Proteomes" id="UP000031938">
    <property type="component" value="Unassembled WGS sequence"/>
</dbReference>
<sequence>MIELSDQEQIQEHLSSLSQAIFTVNRHAKTASNPKFLYQLKKEALIQLVNEGKAKKIGLQFSNNPGLSQQRSDVLIKCGEYLFHIPPQKEDFTHLPHLGKMIEAMRNPKTRMGLREAKTILQSYTGLKEITTEQSPHKKKTYQKPIFKRLGE</sequence>
<feature type="region of interest" description="Disordered" evidence="1">
    <location>
        <begin position="133"/>
        <end position="152"/>
    </location>
</feature>
<evidence type="ECO:0000256" key="1">
    <source>
        <dbReference type="SAM" id="MobiDB-lite"/>
    </source>
</evidence>
<evidence type="ECO:0000313" key="3">
    <source>
        <dbReference type="Proteomes" id="UP000031938"/>
    </source>
</evidence>
<dbReference type="InterPro" id="IPR025552">
    <property type="entry name" value="YkyB"/>
</dbReference>
<evidence type="ECO:0000313" key="2">
    <source>
        <dbReference type="EMBL" id="KIL44699.1"/>
    </source>
</evidence>
<protein>
    <recommendedName>
        <fullName evidence="4">YkyB-like protein</fullName>
    </recommendedName>
</protein>
<keyword evidence="3" id="KW-1185">Reference proteome</keyword>
<organism evidence="2 3">
    <name type="scientific">Jeotgalibacillus soli</name>
    <dbReference type="NCBI Taxonomy" id="889306"/>
    <lineage>
        <taxon>Bacteria</taxon>
        <taxon>Bacillati</taxon>
        <taxon>Bacillota</taxon>
        <taxon>Bacilli</taxon>
        <taxon>Bacillales</taxon>
        <taxon>Caryophanaceae</taxon>
        <taxon>Jeotgalibacillus</taxon>
    </lineage>
</organism>
<comment type="caution">
    <text evidence="2">The sequence shown here is derived from an EMBL/GenBank/DDBJ whole genome shotgun (WGS) entry which is preliminary data.</text>
</comment>